<protein>
    <submittedName>
        <fullName evidence="3">Ephrin_rec_like domain-containing protein</fullName>
    </submittedName>
</protein>
<reference evidence="3" key="1">
    <citation type="submission" date="2016-11" db="UniProtKB">
        <authorList>
            <consortium name="WormBaseParasite"/>
        </authorList>
    </citation>
    <scope>IDENTIFICATION</scope>
</reference>
<organism evidence="2 3">
    <name type="scientific">Macrostomum lignano</name>
    <dbReference type="NCBI Taxonomy" id="282301"/>
    <lineage>
        <taxon>Eukaryota</taxon>
        <taxon>Metazoa</taxon>
        <taxon>Spiralia</taxon>
        <taxon>Lophotrochozoa</taxon>
        <taxon>Platyhelminthes</taxon>
        <taxon>Rhabditophora</taxon>
        <taxon>Macrostomorpha</taxon>
        <taxon>Macrostomida</taxon>
        <taxon>Macrostomidae</taxon>
        <taxon>Macrostomum</taxon>
    </lineage>
</organism>
<accession>A0A1I8JPF8</accession>
<evidence type="ECO:0000256" key="1">
    <source>
        <dbReference type="SAM" id="MobiDB-lite"/>
    </source>
</evidence>
<proteinExistence type="predicted"/>
<evidence type="ECO:0000313" key="2">
    <source>
        <dbReference type="Proteomes" id="UP000095280"/>
    </source>
</evidence>
<sequence>QPKSTYIEISRHPEISAFVEVNAEHLLNESSKELPGEKGGQLLLRVAAQLSCSSSKDHIEGESGQSDEAAHAAMRQQDEFWNYRLTPVRPPRPPADEVFALSEARRGSDSCQEPGEAQAVSSLGGPPASKPWNPAASQPWEAPQLSEAWRPSASSLGGQLPSQAWEAAAVSGRPGGSRALGPGFFSPIMEIGGTTSCRTSLLLSATWERFSPPLCTKAASYLSCVQQLVAEDSPPTCETRAATSAGRRVVSRALPWPAAARHRRVGARRSGRRGWRRHSLLGAAQARRADFVAANKLEFTLHETTLLPSVPYGGLDVVGERIEQKSQNADGDASAKDLLLLLFNFAKLESKKMSAVCCFAVSSSAASLAGLWLLLAGAGIRLWADRSLVAGVGQPMRSCPGYSECSLMLPGGEVSPQLPVLAAAGTVYKNQQFDFSSICKLRSPAASRAPCIRPGNLCGKAADGNVAQAFSTCFCTSPASTSGGQAGTADPAFITEGDAVYNRGDCWPHRTAHNLSSRRWTRSRLWTSSLQNRLLGAELHAATWRPQAAG</sequence>
<dbReference type="WBParaSite" id="snap_masked-unitig_29966-processed-gene-0.0-mRNA-1">
    <property type="protein sequence ID" value="snap_masked-unitig_29966-processed-gene-0.0-mRNA-1"/>
    <property type="gene ID" value="snap_masked-unitig_29966-processed-gene-0.0"/>
</dbReference>
<feature type="region of interest" description="Disordered" evidence="1">
    <location>
        <begin position="54"/>
        <end position="73"/>
    </location>
</feature>
<evidence type="ECO:0000313" key="3">
    <source>
        <dbReference type="WBParaSite" id="snap_masked-unitig_29966-processed-gene-0.0-mRNA-1"/>
    </source>
</evidence>
<dbReference type="Proteomes" id="UP000095280">
    <property type="component" value="Unplaced"/>
</dbReference>
<dbReference type="AlphaFoldDB" id="A0A1I8JPF8"/>
<feature type="region of interest" description="Disordered" evidence="1">
    <location>
        <begin position="103"/>
        <end position="158"/>
    </location>
</feature>
<keyword evidence="2" id="KW-1185">Reference proteome</keyword>
<name>A0A1I8JPF8_9PLAT</name>